<evidence type="ECO:0000313" key="4">
    <source>
        <dbReference type="Proteomes" id="UP000029665"/>
    </source>
</evidence>
<dbReference type="SUPFAM" id="SSF55455">
    <property type="entry name" value="SRF-like"/>
    <property type="match status" value="1"/>
</dbReference>
<dbReference type="GO" id="GO:0003677">
    <property type="term" value="F:DNA binding"/>
    <property type="evidence" value="ECO:0007669"/>
    <property type="project" value="InterPro"/>
</dbReference>
<dbReference type="Proteomes" id="UP000029665">
    <property type="component" value="Unassembled WGS sequence"/>
</dbReference>
<dbReference type="InterPro" id="IPR036879">
    <property type="entry name" value="TF_MADSbox_sf"/>
</dbReference>
<dbReference type="EMBL" id="CCBP010000112">
    <property type="protein sequence ID" value="CDO72431.1"/>
    <property type="molecule type" value="Genomic_DNA"/>
</dbReference>
<gene>
    <name evidence="3" type="ORF">BN946_scf184977.g131</name>
</gene>
<evidence type="ECO:0000256" key="2">
    <source>
        <dbReference type="SAM" id="MobiDB-lite"/>
    </source>
</evidence>
<dbReference type="GO" id="GO:0045944">
    <property type="term" value="P:positive regulation of transcription by RNA polymerase II"/>
    <property type="evidence" value="ECO:0007669"/>
    <property type="project" value="UniProtKB-ARBA"/>
</dbReference>
<comment type="caution">
    <text evidence="3">The sequence shown here is derived from an EMBL/GenBank/DDBJ whole genome shotgun (WGS) entry which is preliminary data.</text>
</comment>
<dbReference type="HOGENOM" id="CLU_112998_0_0_1"/>
<feature type="compositionally biased region" description="Low complexity" evidence="2">
    <location>
        <begin position="1"/>
        <end position="20"/>
    </location>
</feature>
<organism evidence="3 4">
    <name type="scientific">Pycnoporus cinnabarinus</name>
    <name type="common">Cinnabar-red polypore</name>
    <name type="synonym">Trametes cinnabarina</name>
    <dbReference type="NCBI Taxonomy" id="5643"/>
    <lineage>
        <taxon>Eukaryota</taxon>
        <taxon>Fungi</taxon>
        <taxon>Dikarya</taxon>
        <taxon>Basidiomycota</taxon>
        <taxon>Agaricomycotina</taxon>
        <taxon>Agaricomycetes</taxon>
        <taxon>Polyporales</taxon>
        <taxon>Polyporaceae</taxon>
        <taxon>Trametes</taxon>
    </lineage>
</organism>
<reference evidence="3" key="1">
    <citation type="submission" date="2014-01" db="EMBL/GenBank/DDBJ databases">
        <title>The genome of the white-rot fungus Pycnoporus cinnabarinus: a basidiomycete model with a versatile arsenal for lignocellulosic biomass breakdown.</title>
        <authorList>
            <person name="Levasseur A."/>
            <person name="Lomascolo A."/>
            <person name="Ruiz-Duenas F.J."/>
            <person name="Uzan E."/>
            <person name="Piumi F."/>
            <person name="Kues U."/>
            <person name="Ram A.F.J."/>
            <person name="Murat C."/>
            <person name="Haon M."/>
            <person name="Benoit I."/>
            <person name="Arfi Y."/>
            <person name="Chevret D."/>
            <person name="Drula E."/>
            <person name="Kwon M.J."/>
            <person name="Gouret P."/>
            <person name="Lesage-Meessen L."/>
            <person name="Lombard V."/>
            <person name="Mariette J."/>
            <person name="Noirot C."/>
            <person name="Park J."/>
            <person name="Patyshakuliyeva A."/>
            <person name="Wieneger R.A.B."/>
            <person name="Wosten H.A.B."/>
            <person name="Martin F."/>
            <person name="Coutinho P.M."/>
            <person name="de Vries R."/>
            <person name="Martinez A.T."/>
            <person name="Klopp C."/>
            <person name="Pontarotti P."/>
            <person name="Henrissat B."/>
            <person name="Record E."/>
        </authorList>
    </citation>
    <scope>NUCLEOTIDE SEQUENCE [LARGE SCALE GENOMIC DNA]</scope>
    <source>
        <strain evidence="3">BRFM137</strain>
    </source>
</reference>
<evidence type="ECO:0000256" key="1">
    <source>
        <dbReference type="SAM" id="Coils"/>
    </source>
</evidence>
<dbReference type="AlphaFoldDB" id="A0A060SE00"/>
<name>A0A060SE00_PYCCI</name>
<proteinExistence type="predicted"/>
<accession>A0A060SE00</accession>
<sequence length="173" mass="19205">MQPSAPLATTAPASAAPVRPAQKRKQAEADLDSNDEGDNNLTFVENPKARTRTHNKRARVLVKKAMALNVVSKPYLLVYCARPESVCHKNGIAVTFISDNLKRIVGADFIQNLHVTVMKGTHDALSTAQVALQTNFEVERLRREKEEETARRIAAEAQVDAMQRRFNELGLTN</sequence>
<feature type="compositionally biased region" description="Acidic residues" evidence="2">
    <location>
        <begin position="29"/>
        <end position="38"/>
    </location>
</feature>
<feature type="coiled-coil region" evidence="1">
    <location>
        <begin position="138"/>
        <end position="165"/>
    </location>
</feature>
<evidence type="ECO:0000313" key="3">
    <source>
        <dbReference type="EMBL" id="CDO72431.1"/>
    </source>
</evidence>
<keyword evidence="4" id="KW-1185">Reference proteome</keyword>
<feature type="region of interest" description="Disordered" evidence="2">
    <location>
        <begin position="1"/>
        <end position="52"/>
    </location>
</feature>
<keyword evidence="1" id="KW-0175">Coiled coil</keyword>
<dbReference type="OrthoDB" id="2758161at2759"/>
<dbReference type="GO" id="GO:0046983">
    <property type="term" value="F:protein dimerization activity"/>
    <property type="evidence" value="ECO:0007669"/>
    <property type="project" value="InterPro"/>
</dbReference>
<protein>
    <submittedName>
        <fullName evidence="3">Uncharacterized protein</fullName>
    </submittedName>
</protein>